<accession>A0A212TZ45</accession>
<keyword evidence="4" id="KW-1185">Reference proteome</keyword>
<organism evidence="3 4">
    <name type="scientific">Kytococcus aerolatus</name>
    <dbReference type="NCBI Taxonomy" id="592308"/>
    <lineage>
        <taxon>Bacteria</taxon>
        <taxon>Bacillati</taxon>
        <taxon>Actinomycetota</taxon>
        <taxon>Actinomycetes</taxon>
        <taxon>Micrococcales</taxon>
        <taxon>Kytococcaceae</taxon>
        <taxon>Kytococcus</taxon>
    </lineage>
</organism>
<evidence type="ECO:0000256" key="1">
    <source>
        <dbReference type="ARBA" id="ARBA00022801"/>
    </source>
</evidence>
<dbReference type="AlphaFoldDB" id="A0A212TZ45"/>
<keyword evidence="1" id="KW-0378">Hydrolase</keyword>
<dbReference type="RefSeq" id="WP_088818384.1">
    <property type="nucleotide sequence ID" value="NZ_FYEZ01000002.1"/>
</dbReference>
<dbReference type="OrthoDB" id="5422338at2"/>
<name>A0A212TZ45_9MICO</name>
<reference evidence="3 4" key="1">
    <citation type="submission" date="2017-06" db="EMBL/GenBank/DDBJ databases">
        <authorList>
            <person name="Kim H.J."/>
            <person name="Triplett B.A."/>
        </authorList>
    </citation>
    <scope>NUCLEOTIDE SEQUENCE [LARGE SCALE GENOMIC DNA]</scope>
    <source>
        <strain evidence="3 4">DSM 22179</strain>
    </source>
</reference>
<dbReference type="EMBL" id="FYEZ01000002">
    <property type="protein sequence ID" value="SNC71275.1"/>
    <property type="molecule type" value="Genomic_DNA"/>
</dbReference>
<dbReference type="Pfam" id="PF12146">
    <property type="entry name" value="Hydrolase_4"/>
    <property type="match status" value="1"/>
</dbReference>
<gene>
    <name evidence="3" type="ORF">SAMN05445756_1405</name>
</gene>
<dbReference type="InterPro" id="IPR029058">
    <property type="entry name" value="AB_hydrolase_fold"/>
</dbReference>
<dbReference type="GO" id="GO:0016020">
    <property type="term" value="C:membrane"/>
    <property type="evidence" value="ECO:0007669"/>
    <property type="project" value="TreeGrafter"/>
</dbReference>
<dbReference type="GO" id="GO:0016787">
    <property type="term" value="F:hydrolase activity"/>
    <property type="evidence" value="ECO:0007669"/>
    <property type="project" value="UniProtKB-KW"/>
</dbReference>
<feature type="domain" description="Serine aminopeptidase S33" evidence="2">
    <location>
        <begin position="24"/>
        <end position="284"/>
    </location>
</feature>
<sequence length="307" mass="32975">MSRRRIQHAGRTLHLVEQDPPAGEARATVFLVHGYVLSQSVFGKVAGRLVAAGMRVVRTDLAGHGWDREPLEETDLHRLGDDLAAVLHQLRAEDPRGTLVALGHSMGGMALMTALDDHPTLAGELDGVVWLATSPGRMRTSSFGLPAGTAPLVGPLVSTLAPAVMTRLGADPAARPRPRPLALVVEAAHLRRSNFVTRPARAVGAHVLALHHRVPYAVMASLLRSILVHDAEDLLRRLDLPGLVLVGDHDRMTPLSHSRRIAELHRGARLEVVPRAGHLLMLEQPAAVAAAITTFVDRLSPSTPEDA</sequence>
<dbReference type="InterPro" id="IPR022742">
    <property type="entry name" value="Hydrolase_4"/>
</dbReference>
<dbReference type="PANTHER" id="PTHR43798">
    <property type="entry name" value="MONOACYLGLYCEROL LIPASE"/>
    <property type="match status" value="1"/>
</dbReference>
<evidence type="ECO:0000313" key="4">
    <source>
        <dbReference type="Proteomes" id="UP000198122"/>
    </source>
</evidence>
<dbReference type="PANTHER" id="PTHR43798:SF31">
    <property type="entry name" value="AB HYDROLASE SUPERFAMILY PROTEIN YCLE"/>
    <property type="match status" value="1"/>
</dbReference>
<evidence type="ECO:0000313" key="3">
    <source>
        <dbReference type="EMBL" id="SNC71275.1"/>
    </source>
</evidence>
<proteinExistence type="predicted"/>
<dbReference type="Proteomes" id="UP000198122">
    <property type="component" value="Unassembled WGS sequence"/>
</dbReference>
<evidence type="ECO:0000259" key="2">
    <source>
        <dbReference type="Pfam" id="PF12146"/>
    </source>
</evidence>
<protein>
    <submittedName>
        <fullName evidence="3">Pimeloyl-ACP methyl ester carboxylesterase</fullName>
    </submittedName>
</protein>
<dbReference type="SUPFAM" id="SSF53474">
    <property type="entry name" value="alpha/beta-Hydrolases"/>
    <property type="match status" value="1"/>
</dbReference>
<dbReference type="Gene3D" id="3.40.50.1820">
    <property type="entry name" value="alpha/beta hydrolase"/>
    <property type="match status" value="1"/>
</dbReference>
<dbReference type="InterPro" id="IPR050266">
    <property type="entry name" value="AB_hydrolase_sf"/>
</dbReference>